<sequence length="97" mass="10336">MKDTLKKIFKNFAVLLLVSAVLGIIVGIIFGEKAAVLSPFGTVFTRLLGMYAVGTAPNVGQLILFALMGVAFSIAAQAFRAADLLSLSSWSTHSDFR</sequence>
<dbReference type="InterPro" id="IPR036458">
    <property type="entry name" value="Na:dicarbo_symporter_sf"/>
</dbReference>
<evidence type="ECO:0000313" key="5">
    <source>
        <dbReference type="EMBL" id="MCU6697829.1"/>
    </source>
</evidence>
<feature type="transmembrane region" description="Helical" evidence="4">
    <location>
        <begin position="62"/>
        <end position="82"/>
    </location>
</feature>
<reference evidence="5 6" key="1">
    <citation type="journal article" date="2021" name="ISME Commun">
        <title>Automated analysis of genomic sequences facilitates high-throughput and comprehensive description of bacteria.</title>
        <authorList>
            <person name="Hitch T.C.A."/>
        </authorList>
    </citation>
    <scope>NUCLEOTIDE SEQUENCE [LARGE SCALE GENOMIC DNA]</scope>
    <source>
        <strain evidence="5 6">Sanger_04</strain>
    </source>
</reference>
<proteinExistence type="predicted"/>
<evidence type="ECO:0000256" key="2">
    <source>
        <dbReference type="ARBA" id="ARBA00022989"/>
    </source>
</evidence>
<protein>
    <submittedName>
        <fullName evidence="5">Uncharacterized protein</fullName>
    </submittedName>
</protein>
<dbReference type="EMBL" id="JAOQKC010000020">
    <property type="protein sequence ID" value="MCU6697829.1"/>
    <property type="molecule type" value="Genomic_DNA"/>
</dbReference>
<evidence type="ECO:0000256" key="4">
    <source>
        <dbReference type="SAM" id="Phobius"/>
    </source>
</evidence>
<feature type="transmembrane region" description="Helical" evidence="4">
    <location>
        <begin position="12"/>
        <end position="30"/>
    </location>
</feature>
<dbReference type="RefSeq" id="WP_158364570.1">
    <property type="nucleotide sequence ID" value="NZ_JAOQKC010000020.1"/>
</dbReference>
<organism evidence="5 6">
    <name type="scientific">Laedolimicola ammoniilytica</name>
    <dbReference type="NCBI Taxonomy" id="2981771"/>
    <lineage>
        <taxon>Bacteria</taxon>
        <taxon>Bacillati</taxon>
        <taxon>Bacillota</taxon>
        <taxon>Clostridia</taxon>
        <taxon>Lachnospirales</taxon>
        <taxon>Lachnospiraceae</taxon>
        <taxon>Laedolimicola</taxon>
    </lineage>
</organism>
<keyword evidence="1 4" id="KW-0812">Transmembrane</keyword>
<dbReference type="Proteomes" id="UP001652461">
    <property type="component" value="Unassembled WGS sequence"/>
</dbReference>
<dbReference type="SUPFAM" id="SSF118215">
    <property type="entry name" value="Proton glutamate symport protein"/>
    <property type="match status" value="1"/>
</dbReference>
<evidence type="ECO:0000256" key="1">
    <source>
        <dbReference type="ARBA" id="ARBA00022692"/>
    </source>
</evidence>
<keyword evidence="6" id="KW-1185">Reference proteome</keyword>
<evidence type="ECO:0000256" key="3">
    <source>
        <dbReference type="ARBA" id="ARBA00023136"/>
    </source>
</evidence>
<evidence type="ECO:0000313" key="6">
    <source>
        <dbReference type="Proteomes" id="UP001652461"/>
    </source>
</evidence>
<name>A0ABT2RZR3_9FIRM</name>
<accession>A0ABT2RZR3</accession>
<comment type="caution">
    <text evidence="5">The sequence shown here is derived from an EMBL/GenBank/DDBJ whole genome shotgun (WGS) entry which is preliminary data.</text>
</comment>
<keyword evidence="3 4" id="KW-0472">Membrane</keyword>
<gene>
    <name evidence="5" type="ORF">OCV63_13130</name>
</gene>
<keyword evidence="2 4" id="KW-1133">Transmembrane helix</keyword>